<evidence type="ECO:0000256" key="11">
    <source>
        <dbReference type="SAM" id="Phobius"/>
    </source>
</evidence>
<feature type="compositionally biased region" description="Basic and acidic residues" evidence="10">
    <location>
        <begin position="123"/>
        <end position="132"/>
    </location>
</feature>
<evidence type="ECO:0000256" key="4">
    <source>
        <dbReference type="ARBA" id="ARBA00022475"/>
    </source>
</evidence>
<evidence type="ECO:0000256" key="3">
    <source>
        <dbReference type="ARBA" id="ARBA00022448"/>
    </source>
</evidence>
<evidence type="ECO:0000313" key="12">
    <source>
        <dbReference type="EMBL" id="QCT07696.1"/>
    </source>
</evidence>
<evidence type="ECO:0000256" key="10">
    <source>
        <dbReference type="SAM" id="MobiDB-lite"/>
    </source>
</evidence>
<keyword evidence="5 11" id="KW-0812">Transmembrane</keyword>
<dbReference type="NCBIfam" id="TIGR00739">
    <property type="entry name" value="yajC"/>
    <property type="match status" value="1"/>
</dbReference>
<dbReference type="RefSeq" id="WP_138157689.1">
    <property type="nucleotide sequence ID" value="NZ_CP039381.1"/>
</dbReference>
<proteinExistence type="inferred from homology"/>
<comment type="similarity">
    <text evidence="2">Belongs to the YajC family.</text>
</comment>
<keyword evidence="9 11" id="KW-0472">Membrane</keyword>
<dbReference type="EMBL" id="CP039381">
    <property type="protein sequence ID" value="QCT07696.1"/>
    <property type="molecule type" value="Genomic_DNA"/>
</dbReference>
<evidence type="ECO:0000256" key="8">
    <source>
        <dbReference type="ARBA" id="ARBA00023010"/>
    </source>
</evidence>
<dbReference type="GO" id="GO:0015031">
    <property type="term" value="P:protein transport"/>
    <property type="evidence" value="ECO:0007669"/>
    <property type="project" value="UniProtKB-KW"/>
</dbReference>
<evidence type="ECO:0000256" key="9">
    <source>
        <dbReference type="ARBA" id="ARBA00023136"/>
    </source>
</evidence>
<evidence type="ECO:0000256" key="1">
    <source>
        <dbReference type="ARBA" id="ARBA00004162"/>
    </source>
</evidence>
<reference evidence="12 13" key="1">
    <citation type="submission" date="2019-04" db="EMBL/GenBank/DDBJ databases">
        <authorList>
            <person name="Embree M."/>
            <person name="Gaffney J.R."/>
        </authorList>
    </citation>
    <scope>NUCLEOTIDE SEQUENCE [LARGE SCALE GENOMIC DNA]</scope>
    <source>
        <strain evidence="12 13">JE7A12</strain>
    </source>
</reference>
<dbReference type="SMART" id="SM01323">
    <property type="entry name" value="YajC"/>
    <property type="match status" value="1"/>
</dbReference>
<evidence type="ECO:0000313" key="13">
    <source>
        <dbReference type="Proteomes" id="UP000301475"/>
    </source>
</evidence>
<dbReference type="PRINTS" id="PR01853">
    <property type="entry name" value="YAJCTRNLCASE"/>
</dbReference>
<gene>
    <name evidence="12" type="primary">yajC</name>
    <name evidence="12" type="ORF">E5Z56_10180</name>
</gene>
<keyword evidence="8" id="KW-0811">Translocation</keyword>
<dbReference type="PANTHER" id="PTHR33909:SF1">
    <property type="entry name" value="SEC TRANSLOCON ACCESSORY COMPLEX SUBUNIT YAJC"/>
    <property type="match status" value="1"/>
</dbReference>
<comment type="subcellular location">
    <subcellularLocation>
        <location evidence="1">Cell membrane</location>
        <topology evidence="1">Single-pass membrane protein</topology>
    </subcellularLocation>
</comment>
<evidence type="ECO:0000256" key="6">
    <source>
        <dbReference type="ARBA" id="ARBA00022927"/>
    </source>
</evidence>
<feature type="transmembrane region" description="Helical" evidence="11">
    <location>
        <begin position="15"/>
        <end position="33"/>
    </location>
</feature>
<name>A0A4P8XX08_9FIRM</name>
<dbReference type="PANTHER" id="PTHR33909">
    <property type="entry name" value="SEC TRANSLOCON ACCESSORY COMPLEX SUBUNIT YAJC"/>
    <property type="match status" value="1"/>
</dbReference>
<keyword evidence="13" id="KW-1185">Reference proteome</keyword>
<dbReference type="Pfam" id="PF02699">
    <property type="entry name" value="YajC"/>
    <property type="match status" value="1"/>
</dbReference>
<organism evidence="12 13">
    <name type="scientific">Ruminococcus bovis</name>
    <dbReference type="NCBI Taxonomy" id="2564099"/>
    <lineage>
        <taxon>Bacteria</taxon>
        <taxon>Bacillati</taxon>
        <taxon>Bacillota</taxon>
        <taxon>Clostridia</taxon>
        <taxon>Eubacteriales</taxon>
        <taxon>Oscillospiraceae</taxon>
        <taxon>Ruminococcus</taxon>
    </lineage>
</organism>
<evidence type="ECO:0000256" key="5">
    <source>
        <dbReference type="ARBA" id="ARBA00022692"/>
    </source>
</evidence>
<dbReference type="KEGG" id="ruj:E5Z56_10180"/>
<sequence length="132" mass="14751">MNLNLLSGSASGGSMWTLIIIYALIFVGIYFILIRPKSKKSKQEQELRNSLQIGDEITTIGGIVGRVIAIREEADEIVLETGSEKTKMVFKRWAISTVNSDKDKPAEKTDKTEKKGFFGRKKKEAEESPAEK</sequence>
<keyword evidence="7 11" id="KW-1133">Transmembrane helix</keyword>
<feature type="compositionally biased region" description="Basic and acidic residues" evidence="10">
    <location>
        <begin position="101"/>
        <end position="116"/>
    </location>
</feature>
<protein>
    <submittedName>
        <fullName evidence="12">Preprotein translocase subunit YajC</fullName>
    </submittedName>
</protein>
<dbReference type="Proteomes" id="UP000301475">
    <property type="component" value="Chromosome"/>
</dbReference>
<accession>A0A4P8XX08</accession>
<dbReference type="GO" id="GO:0005886">
    <property type="term" value="C:plasma membrane"/>
    <property type="evidence" value="ECO:0007669"/>
    <property type="project" value="UniProtKB-SubCell"/>
</dbReference>
<evidence type="ECO:0000256" key="2">
    <source>
        <dbReference type="ARBA" id="ARBA00006742"/>
    </source>
</evidence>
<keyword evidence="3" id="KW-0813">Transport</keyword>
<keyword evidence="4" id="KW-1003">Cell membrane</keyword>
<dbReference type="OrthoDB" id="9800132at2"/>
<dbReference type="AlphaFoldDB" id="A0A4P8XX08"/>
<evidence type="ECO:0000256" key="7">
    <source>
        <dbReference type="ARBA" id="ARBA00022989"/>
    </source>
</evidence>
<dbReference type="InterPro" id="IPR003849">
    <property type="entry name" value="Preprotein_translocase_YajC"/>
</dbReference>
<keyword evidence="6" id="KW-0653">Protein transport</keyword>
<feature type="region of interest" description="Disordered" evidence="10">
    <location>
        <begin position="101"/>
        <end position="132"/>
    </location>
</feature>